<name>A0A2N9FE32_FAGSY</name>
<comment type="function">
    <text evidence="9">Thought to be a Golgi-localized beta-glycan synthase that polymerize the backbones of noncellulosic polysaccharides (hemicelluloses) of plant cell wall.</text>
</comment>
<dbReference type="Gene3D" id="3.90.550.10">
    <property type="entry name" value="Spore Coat Polysaccharide Biosynthesis Protein SpsA, Chain A"/>
    <property type="match status" value="1"/>
</dbReference>
<feature type="transmembrane region" description="Helical" evidence="11">
    <location>
        <begin position="55"/>
        <end position="80"/>
    </location>
</feature>
<keyword evidence="2" id="KW-0328">Glycosyltransferase</keyword>
<keyword evidence="6" id="KW-0333">Golgi apparatus</keyword>
<dbReference type="InterPro" id="IPR029044">
    <property type="entry name" value="Nucleotide-diphossugar_trans"/>
</dbReference>
<sequence length="467" mass="53267">MEGLRVHTTASTTHAPPLHTTKLTRHTALNRVFAIVYTCAIIALFYHHAHKLIQYYYTTIIPSSLFLSLTLFFSDIILAFKWATTQSCRMQPIHREEFPQNLKEEVKDLPALDVFICTADPYKEPPMSVVNTALSVMAYEYPTEKVSVYVSDDGGSQLTLFALMEAAKFACHWLPFCKKKNIVERSPDVYFASNQNQPLSSDDEKIRTVYNSMKARVENIVEKGKVSHECIARDQDCEAFNKWTDAFTRQDHPTVIQILLESDKDKDMTGNVMPNLIYVSREKSRTSPHHFKAGALNVLMGFRYGSLVEDYYTGYRLKCEGWRSIFCHPDRAAFYGNAPINLIDVLNQNKRWAIGLLEVGFSKYNPITFGSQAMGPLMGLAYAYSGYWAMWSIPITIYAFIPQLALLNGVTIFPKDFLDFLLVGGTVQSWWNDQRTWMIRGPSCYLFGLIEYLLKSIGISKEAEKSN</sequence>
<comment type="subcellular location">
    <subcellularLocation>
        <location evidence="1">Golgi apparatus membrane</location>
        <topology evidence="1">Multi-pass membrane protein</topology>
    </subcellularLocation>
</comment>
<protein>
    <recommendedName>
        <fullName evidence="13">Glycosyltransferase 2-like domain-containing protein</fullName>
    </recommendedName>
</protein>
<feature type="binding site" evidence="10">
    <location>
        <position position="123"/>
    </location>
    <ligand>
        <name>UDP-alpha-D-glucose</name>
        <dbReference type="ChEBI" id="CHEBI:58885"/>
    </ligand>
</feature>
<keyword evidence="4 11" id="KW-0812">Transmembrane</keyword>
<evidence type="ECO:0000256" key="3">
    <source>
        <dbReference type="ARBA" id="ARBA00022679"/>
    </source>
</evidence>
<keyword evidence="3" id="KW-0808">Transferase</keyword>
<evidence type="ECO:0000256" key="6">
    <source>
        <dbReference type="ARBA" id="ARBA00023034"/>
    </source>
</evidence>
<evidence type="ECO:0000256" key="1">
    <source>
        <dbReference type="ARBA" id="ARBA00004653"/>
    </source>
</evidence>
<evidence type="ECO:0000256" key="10">
    <source>
        <dbReference type="PIRSR" id="PIRSR605150-2"/>
    </source>
</evidence>
<keyword evidence="7 11" id="KW-0472">Membrane</keyword>
<proteinExistence type="predicted"/>
<evidence type="ECO:0008006" key="13">
    <source>
        <dbReference type="Google" id="ProtNLM"/>
    </source>
</evidence>
<feature type="transmembrane region" description="Helical" evidence="11">
    <location>
        <begin position="381"/>
        <end position="401"/>
    </location>
</feature>
<dbReference type="PANTHER" id="PTHR13301">
    <property type="entry name" value="X-BOX TRANSCRIPTION FACTOR-RELATED"/>
    <property type="match status" value="1"/>
</dbReference>
<evidence type="ECO:0000256" key="9">
    <source>
        <dbReference type="ARBA" id="ARBA00037405"/>
    </source>
</evidence>
<feature type="transmembrane region" description="Helical" evidence="11">
    <location>
        <begin position="28"/>
        <end position="49"/>
    </location>
</feature>
<reference evidence="12" key="1">
    <citation type="submission" date="2018-02" db="EMBL/GenBank/DDBJ databases">
        <authorList>
            <person name="Cohen D.B."/>
            <person name="Kent A.D."/>
        </authorList>
    </citation>
    <scope>NUCLEOTIDE SEQUENCE</scope>
</reference>
<feature type="binding site" evidence="10">
    <location>
        <position position="153"/>
    </location>
    <ligand>
        <name>UDP-alpha-D-glucose</name>
        <dbReference type="ChEBI" id="CHEBI:58885"/>
    </ligand>
</feature>
<evidence type="ECO:0000256" key="2">
    <source>
        <dbReference type="ARBA" id="ARBA00022676"/>
    </source>
</evidence>
<keyword evidence="8" id="KW-0961">Cell wall biogenesis/degradation</keyword>
<evidence type="ECO:0000256" key="7">
    <source>
        <dbReference type="ARBA" id="ARBA00023136"/>
    </source>
</evidence>
<dbReference type="GO" id="GO:0016760">
    <property type="term" value="F:cellulose synthase (UDP-forming) activity"/>
    <property type="evidence" value="ECO:0007669"/>
    <property type="project" value="InterPro"/>
</dbReference>
<evidence type="ECO:0000256" key="8">
    <source>
        <dbReference type="ARBA" id="ARBA00023316"/>
    </source>
</evidence>
<accession>A0A2N9FE32</accession>
<dbReference type="GO" id="GO:0000139">
    <property type="term" value="C:Golgi membrane"/>
    <property type="evidence" value="ECO:0007669"/>
    <property type="project" value="UniProtKB-SubCell"/>
</dbReference>
<feature type="binding site" evidence="10">
    <location>
        <position position="124"/>
    </location>
    <ligand>
        <name>UDP-alpha-D-glucose</name>
        <dbReference type="ChEBI" id="CHEBI:58885"/>
    </ligand>
</feature>
<dbReference type="FunFam" id="3.90.550.10:FF:000138">
    <property type="entry name" value="Cellulose synthase isolog"/>
    <property type="match status" value="1"/>
</dbReference>
<gene>
    <name evidence="12" type="ORF">FSB_LOCUS13324</name>
</gene>
<keyword evidence="5 11" id="KW-1133">Transmembrane helix</keyword>
<evidence type="ECO:0000256" key="4">
    <source>
        <dbReference type="ARBA" id="ARBA00022692"/>
    </source>
</evidence>
<dbReference type="GO" id="GO:0071555">
    <property type="term" value="P:cell wall organization"/>
    <property type="evidence" value="ECO:0007669"/>
    <property type="project" value="UniProtKB-KW"/>
</dbReference>
<evidence type="ECO:0000313" key="12">
    <source>
        <dbReference type="EMBL" id="SPC85442.1"/>
    </source>
</evidence>
<dbReference type="InterPro" id="IPR005150">
    <property type="entry name" value="Cellulose_synth"/>
</dbReference>
<evidence type="ECO:0000256" key="11">
    <source>
        <dbReference type="SAM" id="Phobius"/>
    </source>
</evidence>
<organism evidence="12">
    <name type="scientific">Fagus sylvatica</name>
    <name type="common">Beechnut</name>
    <dbReference type="NCBI Taxonomy" id="28930"/>
    <lineage>
        <taxon>Eukaryota</taxon>
        <taxon>Viridiplantae</taxon>
        <taxon>Streptophyta</taxon>
        <taxon>Embryophyta</taxon>
        <taxon>Tracheophyta</taxon>
        <taxon>Spermatophyta</taxon>
        <taxon>Magnoliopsida</taxon>
        <taxon>eudicotyledons</taxon>
        <taxon>Gunneridae</taxon>
        <taxon>Pentapetalae</taxon>
        <taxon>rosids</taxon>
        <taxon>fabids</taxon>
        <taxon>Fagales</taxon>
        <taxon>Fagaceae</taxon>
        <taxon>Fagus</taxon>
    </lineage>
</organism>
<dbReference type="EMBL" id="OIVN01000780">
    <property type="protein sequence ID" value="SPC85442.1"/>
    <property type="molecule type" value="Genomic_DNA"/>
</dbReference>
<evidence type="ECO:0000256" key="5">
    <source>
        <dbReference type="ARBA" id="ARBA00022989"/>
    </source>
</evidence>
<dbReference type="AlphaFoldDB" id="A0A2N9FE32"/>
<dbReference type="GO" id="GO:0030244">
    <property type="term" value="P:cellulose biosynthetic process"/>
    <property type="evidence" value="ECO:0007669"/>
    <property type="project" value="InterPro"/>
</dbReference>
<dbReference type="Pfam" id="PF03552">
    <property type="entry name" value="Cellulose_synt"/>
    <property type="match status" value="1"/>
</dbReference>